<dbReference type="EMBL" id="LNQE01001252">
    <property type="protein sequence ID" value="KUG19841.1"/>
    <property type="molecule type" value="Genomic_DNA"/>
</dbReference>
<feature type="coiled-coil region" evidence="1">
    <location>
        <begin position="34"/>
        <end position="64"/>
    </location>
</feature>
<sequence>MSEAAVRGVVQAICAAAGITGHETLSSDLEIALIATLRSRRDELTSELEELTNYITRIERLEETRRQKVIEEQLAICQQEQQQARYEEVRIARERFVALLPTVSEADLNRLREHLEDDNVGDIAAEIASSLAREHRLTMPPGSDPGQWLVDHVVATRGIA</sequence>
<evidence type="ECO:0000256" key="1">
    <source>
        <dbReference type="SAM" id="Coils"/>
    </source>
</evidence>
<protein>
    <submittedName>
        <fullName evidence="2">Uncharacterized protein</fullName>
    </submittedName>
</protein>
<accession>A0A0W8FGF0</accession>
<gene>
    <name evidence="2" type="ORF">ASZ90_010435</name>
</gene>
<comment type="caution">
    <text evidence="2">The sequence shown here is derived from an EMBL/GenBank/DDBJ whole genome shotgun (WGS) entry which is preliminary data.</text>
</comment>
<keyword evidence="1" id="KW-0175">Coiled coil</keyword>
<evidence type="ECO:0000313" key="2">
    <source>
        <dbReference type="EMBL" id="KUG19841.1"/>
    </source>
</evidence>
<proteinExistence type="predicted"/>
<dbReference type="AlphaFoldDB" id="A0A0W8FGF0"/>
<name>A0A0W8FGF0_9ZZZZ</name>
<organism evidence="2">
    <name type="scientific">hydrocarbon metagenome</name>
    <dbReference type="NCBI Taxonomy" id="938273"/>
    <lineage>
        <taxon>unclassified sequences</taxon>
        <taxon>metagenomes</taxon>
        <taxon>ecological metagenomes</taxon>
    </lineage>
</organism>
<reference evidence="2" key="1">
    <citation type="journal article" date="2015" name="Proc. Natl. Acad. Sci. U.S.A.">
        <title>Networks of energetic and metabolic interactions define dynamics in microbial communities.</title>
        <authorList>
            <person name="Embree M."/>
            <person name="Liu J.K."/>
            <person name="Al-Bassam M.M."/>
            <person name="Zengler K."/>
        </authorList>
    </citation>
    <scope>NUCLEOTIDE SEQUENCE</scope>
</reference>